<name>A0A2J6QWG5_HYAVF</name>
<reference evidence="2 3" key="1">
    <citation type="submission" date="2016-04" db="EMBL/GenBank/DDBJ databases">
        <title>A degradative enzymes factory behind the ericoid mycorrhizal symbiosis.</title>
        <authorList>
            <consortium name="DOE Joint Genome Institute"/>
            <person name="Martino E."/>
            <person name="Morin E."/>
            <person name="Grelet G."/>
            <person name="Kuo A."/>
            <person name="Kohler A."/>
            <person name="Daghino S."/>
            <person name="Barry K."/>
            <person name="Choi C."/>
            <person name="Cichocki N."/>
            <person name="Clum A."/>
            <person name="Copeland A."/>
            <person name="Hainaut M."/>
            <person name="Haridas S."/>
            <person name="Labutti K."/>
            <person name="Lindquist E."/>
            <person name="Lipzen A."/>
            <person name="Khouja H.-R."/>
            <person name="Murat C."/>
            <person name="Ohm R."/>
            <person name="Olson A."/>
            <person name="Spatafora J."/>
            <person name="Veneault-Fourrey C."/>
            <person name="Henrissat B."/>
            <person name="Grigoriev I."/>
            <person name="Martin F."/>
            <person name="Perotto S."/>
        </authorList>
    </citation>
    <scope>NUCLEOTIDE SEQUENCE [LARGE SCALE GENOMIC DNA]</scope>
    <source>
        <strain evidence="2 3">F</strain>
    </source>
</reference>
<feature type="region of interest" description="Disordered" evidence="1">
    <location>
        <begin position="123"/>
        <end position="164"/>
    </location>
</feature>
<sequence>MPPKKAKPTKKQLKEKVDEYNIKFEGPVPPRLWPSPYSYLFHVIRDIWANRYDDYIKRTDISQKAIRGHRARVRDLRTNAYRLRTDFGINEETWRASIEALVFRRFDQEIVCVYCRNENWESDSRAKPFDEDEKEELERKRSNRRQCTCDDGTNAGRNLNEDSDEEHQTKIFCTSIGMVVSHDPQDDLENSGVPMKADRVIGLSMNNRYQGYIRSFPVELSHSPVINRRLLMYPFLVLEAKRENDAPGFRYVETQTAFPIRRFLRIQDELQSASGIKFFPLVWFFAFQGEGWRLHAAILDDEKMVQVFELWDGNLESQDGALQICQIVDFIWTWARDVYRPQIRKCLRRQAADQREISPTSTNPYRRSESVLSMPSARSFSQPLLDALLEEDTIVQEVVSDDQPAFRDASSDPFLKWADRRDVSTTWTPNNTSMRHSDIVMFSFRVLEIPEDQESFYDLIHSLRYDDENSRMMLHVLRVIRQNQYTLPMKRGQIHDLEKFWTGIGTQTSYGRSIMSRPDESIRAFILFRTFCQQEDWQLKREVYCVIWSEQAASLLSLFLGGDINFIFNEDSPPLIQQSMLNRAFQQLRNLSGRHSVAYALDNTSLVLLPSNDASGRGNHLQWRQPQSKDIPKNIIEKSVAWFDFASSSEDVAQSYHHRGAGLLWVIGAEQTTSPPPELMNISEEVGKGGAMLAMKSVKPGPGSWPQQCPRFCLFVLLSHGFQEQARLRQLLQHAVQMRDLYCVFQDYGEEQEALSVADMRLLKEWENALCWENM</sequence>
<protein>
    <submittedName>
        <fullName evidence="2">Uncharacterized protein</fullName>
    </submittedName>
</protein>
<accession>A0A2J6QWG5</accession>
<dbReference type="EMBL" id="KZ613966">
    <property type="protein sequence ID" value="PMD30617.1"/>
    <property type="molecule type" value="Genomic_DNA"/>
</dbReference>
<gene>
    <name evidence="2" type="ORF">L207DRAFT_573440</name>
</gene>
<proteinExistence type="predicted"/>
<dbReference type="AlphaFoldDB" id="A0A2J6QWG5"/>
<dbReference type="OrthoDB" id="3538597at2759"/>
<keyword evidence="3" id="KW-1185">Reference proteome</keyword>
<evidence type="ECO:0000313" key="3">
    <source>
        <dbReference type="Proteomes" id="UP000235786"/>
    </source>
</evidence>
<dbReference type="Proteomes" id="UP000235786">
    <property type="component" value="Unassembled WGS sequence"/>
</dbReference>
<dbReference type="STRING" id="1149755.A0A2J6QWG5"/>
<organism evidence="2 3">
    <name type="scientific">Hyaloscypha variabilis (strain UAMH 11265 / GT02V1 / F)</name>
    <name type="common">Meliniomyces variabilis</name>
    <dbReference type="NCBI Taxonomy" id="1149755"/>
    <lineage>
        <taxon>Eukaryota</taxon>
        <taxon>Fungi</taxon>
        <taxon>Dikarya</taxon>
        <taxon>Ascomycota</taxon>
        <taxon>Pezizomycotina</taxon>
        <taxon>Leotiomycetes</taxon>
        <taxon>Helotiales</taxon>
        <taxon>Hyaloscyphaceae</taxon>
        <taxon>Hyaloscypha</taxon>
        <taxon>Hyaloscypha variabilis</taxon>
    </lineage>
</organism>
<evidence type="ECO:0000256" key="1">
    <source>
        <dbReference type="SAM" id="MobiDB-lite"/>
    </source>
</evidence>
<evidence type="ECO:0000313" key="2">
    <source>
        <dbReference type="EMBL" id="PMD30617.1"/>
    </source>
</evidence>